<keyword evidence="3" id="KW-1185">Reference proteome</keyword>
<evidence type="ECO:0000313" key="2">
    <source>
        <dbReference type="EMBL" id="MET4582374.1"/>
    </source>
</evidence>
<dbReference type="CDD" id="cd02440">
    <property type="entry name" value="AdoMet_MTases"/>
    <property type="match status" value="1"/>
</dbReference>
<organism evidence="2 3">
    <name type="scientific">Conyzicola nivalis</name>
    <dbReference type="NCBI Taxonomy" id="1477021"/>
    <lineage>
        <taxon>Bacteria</taxon>
        <taxon>Bacillati</taxon>
        <taxon>Actinomycetota</taxon>
        <taxon>Actinomycetes</taxon>
        <taxon>Micrococcales</taxon>
        <taxon>Microbacteriaceae</taxon>
        <taxon>Conyzicola</taxon>
    </lineage>
</organism>
<name>A0ABV2QMU6_9MICO</name>
<dbReference type="Pfam" id="PF13649">
    <property type="entry name" value="Methyltransf_25"/>
    <property type="match status" value="1"/>
</dbReference>
<dbReference type="RefSeq" id="WP_354024566.1">
    <property type="nucleotide sequence ID" value="NZ_JBEPSJ010000002.1"/>
</dbReference>
<dbReference type="Proteomes" id="UP001549257">
    <property type="component" value="Unassembled WGS sequence"/>
</dbReference>
<gene>
    <name evidence="2" type="ORF">ABIE21_001884</name>
</gene>
<dbReference type="EMBL" id="JBEPSJ010000002">
    <property type="protein sequence ID" value="MET4582374.1"/>
    <property type="molecule type" value="Genomic_DNA"/>
</dbReference>
<dbReference type="GO" id="GO:0008168">
    <property type="term" value="F:methyltransferase activity"/>
    <property type="evidence" value="ECO:0007669"/>
    <property type="project" value="UniProtKB-KW"/>
</dbReference>
<feature type="domain" description="Methyltransferase" evidence="1">
    <location>
        <begin position="69"/>
        <end position="156"/>
    </location>
</feature>
<comment type="caution">
    <text evidence="2">The sequence shown here is derived from an EMBL/GenBank/DDBJ whole genome shotgun (WGS) entry which is preliminary data.</text>
</comment>
<dbReference type="SUPFAM" id="SSF53335">
    <property type="entry name" value="S-adenosyl-L-methionine-dependent methyltransferases"/>
    <property type="match status" value="1"/>
</dbReference>
<protein>
    <submittedName>
        <fullName evidence="2">SAM-dependent methyltransferase</fullName>
    </submittedName>
</protein>
<dbReference type="Gene3D" id="3.40.50.150">
    <property type="entry name" value="Vaccinia Virus protein VP39"/>
    <property type="match status" value="1"/>
</dbReference>
<reference evidence="2 3" key="1">
    <citation type="submission" date="2024-06" db="EMBL/GenBank/DDBJ databases">
        <title>Sorghum-associated microbial communities from plants grown in Nebraska, USA.</title>
        <authorList>
            <person name="Schachtman D."/>
        </authorList>
    </citation>
    <scope>NUCLEOTIDE SEQUENCE [LARGE SCALE GENOMIC DNA]</scope>
    <source>
        <strain evidence="2 3">2857</strain>
    </source>
</reference>
<accession>A0ABV2QMU6</accession>
<evidence type="ECO:0000313" key="3">
    <source>
        <dbReference type="Proteomes" id="UP001549257"/>
    </source>
</evidence>
<proteinExistence type="predicted"/>
<keyword evidence="2" id="KW-0489">Methyltransferase</keyword>
<keyword evidence="2" id="KW-0808">Transferase</keyword>
<sequence length="223" mass="23502">MSVTTLAPTFGAGGSEPYAHALRRNDPVTLLLNDERHGSSVRSVMDVARWNAGADDADLTLLRSVTGPVLDIGCGPGRMVRAALDLGLEVLGVDVSPTAIDIATEAGLPVLERSVFDRLPGEGRWQTALLVDGNIGIGGDVRAMLARCVRLLAPSGEIVAEVHADASRDNTYTGRLVDARGGESGFFPWAEIGLLPMNRVAGSLGLAVVQSWTIGERTFCRLA</sequence>
<evidence type="ECO:0000259" key="1">
    <source>
        <dbReference type="Pfam" id="PF13649"/>
    </source>
</evidence>
<dbReference type="GO" id="GO:0032259">
    <property type="term" value="P:methylation"/>
    <property type="evidence" value="ECO:0007669"/>
    <property type="project" value="UniProtKB-KW"/>
</dbReference>
<dbReference type="InterPro" id="IPR041698">
    <property type="entry name" value="Methyltransf_25"/>
</dbReference>
<dbReference type="InterPro" id="IPR029063">
    <property type="entry name" value="SAM-dependent_MTases_sf"/>
</dbReference>